<dbReference type="PANTHER" id="PTHR37984:SF5">
    <property type="entry name" value="PROTEIN NYNRIN-LIKE"/>
    <property type="match status" value="1"/>
</dbReference>
<dbReference type="Gene3D" id="3.10.10.10">
    <property type="entry name" value="HIV Type 1 Reverse Transcriptase, subunit A, domain 1"/>
    <property type="match status" value="1"/>
</dbReference>
<accession>A0A0R0LUR0</accession>
<dbReference type="Pfam" id="PF00665">
    <property type="entry name" value="rve"/>
    <property type="match status" value="1"/>
</dbReference>
<dbReference type="Gene3D" id="3.10.20.370">
    <property type="match status" value="1"/>
</dbReference>
<dbReference type="SUPFAM" id="SSF53098">
    <property type="entry name" value="Ribonuclease H-like"/>
    <property type="match status" value="1"/>
</dbReference>
<evidence type="ECO:0000256" key="4">
    <source>
        <dbReference type="ARBA" id="ARBA00022759"/>
    </source>
</evidence>
<evidence type="ECO:0000256" key="3">
    <source>
        <dbReference type="ARBA" id="ARBA00022722"/>
    </source>
</evidence>
<feature type="domain" description="Reverse transcriptase" evidence="7">
    <location>
        <begin position="106"/>
        <end position="283"/>
    </location>
</feature>
<dbReference type="InterPro" id="IPR041373">
    <property type="entry name" value="RT_RNaseH"/>
</dbReference>
<dbReference type="Gene3D" id="3.30.420.10">
    <property type="entry name" value="Ribonuclease H-like superfamily/Ribonuclease H"/>
    <property type="match status" value="1"/>
</dbReference>
<dbReference type="Gene3D" id="3.30.70.270">
    <property type="match status" value="2"/>
</dbReference>
<evidence type="ECO:0000256" key="1">
    <source>
        <dbReference type="ARBA" id="ARBA00022679"/>
    </source>
</evidence>
<dbReference type="GO" id="GO:0016787">
    <property type="term" value="F:hydrolase activity"/>
    <property type="evidence" value="ECO:0007669"/>
    <property type="project" value="UniProtKB-KW"/>
</dbReference>
<organism evidence="9 10">
    <name type="scientific">Pseudoloma neurophilia</name>
    <dbReference type="NCBI Taxonomy" id="146866"/>
    <lineage>
        <taxon>Eukaryota</taxon>
        <taxon>Fungi</taxon>
        <taxon>Fungi incertae sedis</taxon>
        <taxon>Microsporidia</taxon>
        <taxon>Pseudoloma</taxon>
    </lineage>
</organism>
<dbReference type="PANTHER" id="PTHR37984">
    <property type="entry name" value="PROTEIN CBG26694"/>
    <property type="match status" value="1"/>
</dbReference>
<dbReference type="InterPro" id="IPR043502">
    <property type="entry name" value="DNA/RNA_pol_sf"/>
</dbReference>
<dbReference type="EMBL" id="LGUB01000529">
    <property type="protein sequence ID" value="KRH93018.1"/>
    <property type="molecule type" value="Genomic_DNA"/>
</dbReference>
<dbReference type="GO" id="GO:0003964">
    <property type="term" value="F:RNA-directed DNA polymerase activity"/>
    <property type="evidence" value="ECO:0007669"/>
    <property type="project" value="UniProtKB-KW"/>
</dbReference>
<dbReference type="CDD" id="cd01647">
    <property type="entry name" value="RT_LTR"/>
    <property type="match status" value="1"/>
</dbReference>
<gene>
    <name evidence="9" type="ORF">M153_1763000422</name>
</gene>
<dbReference type="VEuPathDB" id="MicrosporidiaDB:M153_1763000422"/>
<dbReference type="Pfam" id="PF17917">
    <property type="entry name" value="RT_RNaseH"/>
    <property type="match status" value="1"/>
</dbReference>
<name>A0A0R0LUR0_9MICR</name>
<keyword evidence="5" id="KW-0378">Hydrolase</keyword>
<keyword evidence="2" id="KW-0548">Nucleotidyltransferase</keyword>
<proteinExistence type="predicted"/>
<keyword evidence="6" id="KW-0695">RNA-directed DNA polymerase</keyword>
<dbReference type="InterPro" id="IPR043128">
    <property type="entry name" value="Rev_trsase/Diguanyl_cyclase"/>
</dbReference>
<dbReference type="InterPro" id="IPR001584">
    <property type="entry name" value="Integrase_cat-core"/>
</dbReference>
<protein>
    <submittedName>
        <fullName evidence="9">LTR retrotransposon</fullName>
    </submittedName>
</protein>
<dbReference type="AlphaFoldDB" id="A0A0R0LUR0"/>
<dbReference type="GO" id="GO:0004519">
    <property type="term" value="F:endonuclease activity"/>
    <property type="evidence" value="ECO:0007669"/>
    <property type="project" value="UniProtKB-KW"/>
</dbReference>
<reference evidence="9 10" key="1">
    <citation type="submission" date="2015-07" db="EMBL/GenBank/DDBJ databases">
        <title>The genome of Pseudoloma neurophilia, a relevant intracellular parasite of the zebrafish.</title>
        <authorList>
            <person name="Ndikumana S."/>
            <person name="Pelin A."/>
            <person name="Sanders J."/>
            <person name="Corradi N."/>
        </authorList>
    </citation>
    <scope>NUCLEOTIDE SEQUENCE [LARGE SCALE GENOMIC DNA]</scope>
    <source>
        <strain evidence="9 10">MK1</strain>
    </source>
</reference>
<evidence type="ECO:0000256" key="2">
    <source>
        <dbReference type="ARBA" id="ARBA00022695"/>
    </source>
</evidence>
<dbReference type="InterPro" id="IPR036397">
    <property type="entry name" value="RNaseH_sf"/>
</dbReference>
<evidence type="ECO:0000313" key="9">
    <source>
        <dbReference type="EMBL" id="KRH93018.1"/>
    </source>
</evidence>
<dbReference type="Proteomes" id="UP000051530">
    <property type="component" value="Unassembled WGS sequence"/>
</dbReference>
<keyword evidence="4" id="KW-0255">Endonuclease</keyword>
<dbReference type="InterPro" id="IPR000477">
    <property type="entry name" value="RT_dom"/>
</dbReference>
<dbReference type="Pfam" id="PF00078">
    <property type="entry name" value="RVT_1"/>
    <property type="match status" value="1"/>
</dbReference>
<feature type="non-terminal residue" evidence="9">
    <location>
        <position position="689"/>
    </location>
</feature>
<evidence type="ECO:0000256" key="5">
    <source>
        <dbReference type="ARBA" id="ARBA00022801"/>
    </source>
</evidence>
<sequence length="689" mass="80192">MSKNNVSIHLRDRIVKINGSSIKFSELNRSSDDELLDKVSCFQTEVQLNEMLDDFRHKMPSLGTIKNTVHKITLTRPDSEVKIASKPYQVPLGHLDGLNKIIKELLEMKVIRPSNSPICSPAFVVPKKNKQLRLVVDYRKLNSLTKPDRHPIPNLQEQLMSLRGFSVFSQLDLNSGYHQILIAEEDVHKTSFVIPHGQFEYLKMPFGLSNAPRTFQRAMNRLLGHLRFVRVYLDDILIMAENDEIHLSNIKSVLDILQENGISINFAKSTFFKKEVDYLGMKIDAEGIRPITEKLLKYENFKSPRTSRQLQQQLGFINWFRPFIRNLSDQVAGLYDILKKGNKRSGCINWSEKHTAIVKNIFCQIGKQQKLYYPDPNRPFSLYTDASDIGLGSVLMQDEKPIGFFSRKLSETQIRYTVSEKEALAIIESLKYFRNIILCSHITIFTDHSNLQFLTSSKLQRVQRWKILMDEFDVDIRYLQATKNKAADFLSRNFRIKTKSNHNDKKDYIREQIRYYHEFLIHPGSNRLYDTIKNIVPNITRKEIESFTHNCLSCQLNKRSINKYGRLIGNISHYRPWNVVAIDIIGPLSNEGEKAVYILHMMDMASRFSITRKMKRPTEKEACMILENEWLWAFPIPEKLISDNGKQFVGKRFENLLTFYKIKHQRCLPYNPRGNAILERAHSTILNGL</sequence>
<evidence type="ECO:0000259" key="8">
    <source>
        <dbReference type="PROSITE" id="PS50994"/>
    </source>
</evidence>
<dbReference type="GO" id="GO:0003676">
    <property type="term" value="F:nucleic acid binding"/>
    <property type="evidence" value="ECO:0007669"/>
    <property type="project" value="InterPro"/>
</dbReference>
<evidence type="ECO:0000256" key="6">
    <source>
        <dbReference type="ARBA" id="ARBA00022918"/>
    </source>
</evidence>
<evidence type="ECO:0000259" key="7">
    <source>
        <dbReference type="PROSITE" id="PS50878"/>
    </source>
</evidence>
<dbReference type="PROSITE" id="PS50994">
    <property type="entry name" value="INTEGRASE"/>
    <property type="match status" value="1"/>
</dbReference>
<keyword evidence="3" id="KW-0540">Nuclease</keyword>
<dbReference type="GO" id="GO:0015074">
    <property type="term" value="P:DNA integration"/>
    <property type="evidence" value="ECO:0007669"/>
    <property type="project" value="InterPro"/>
</dbReference>
<feature type="domain" description="Integrase catalytic" evidence="8">
    <location>
        <begin position="572"/>
        <end position="689"/>
    </location>
</feature>
<keyword evidence="1" id="KW-0808">Transferase</keyword>
<dbReference type="InterPro" id="IPR050951">
    <property type="entry name" value="Retrovirus_Pol_polyprotein"/>
</dbReference>
<dbReference type="OrthoDB" id="2194544at2759"/>
<dbReference type="CDD" id="cd09274">
    <property type="entry name" value="RNase_HI_RT_Ty3"/>
    <property type="match status" value="1"/>
</dbReference>
<dbReference type="InterPro" id="IPR012337">
    <property type="entry name" value="RNaseH-like_sf"/>
</dbReference>
<dbReference type="PROSITE" id="PS50878">
    <property type="entry name" value="RT_POL"/>
    <property type="match status" value="1"/>
</dbReference>
<keyword evidence="10" id="KW-1185">Reference proteome</keyword>
<dbReference type="SUPFAM" id="SSF56672">
    <property type="entry name" value="DNA/RNA polymerases"/>
    <property type="match status" value="1"/>
</dbReference>
<dbReference type="GO" id="GO:0005634">
    <property type="term" value="C:nucleus"/>
    <property type="evidence" value="ECO:0007669"/>
    <property type="project" value="UniProtKB-ARBA"/>
</dbReference>
<evidence type="ECO:0000313" key="10">
    <source>
        <dbReference type="Proteomes" id="UP000051530"/>
    </source>
</evidence>
<comment type="caution">
    <text evidence="9">The sequence shown here is derived from an EMBL/GenBank/DDBJ whole genome shotgun (WGS) entry which is preliminary data.</text>
</comment>